<name>A0AAJ7WPJ4_PETMA</name>
<keyword evidence="5" id="KW-0460">Magnesium</keyword>
<feature type="signal peptide" evidence="10">
    <location>
        <begin position="1"/>
        <end position="20"/>
    </location>
</feature>
<comment type="cofactor">
    <cofactor evidence="1">
        <name>Mg(2+)</name>
        <dbReference type="ChEBI" id="CHEBI:18420"/>
    </cofactor>
</comment>
<sequence length="388" mass="43114">MAMPPPLLLLGLARMTATAAGPLTPRRAAFDGSLRRLRLLAWTEPRRHLAGYVRQVRLVQELKENDTKCRQAMDSGLYLLFHRLAPFVQRHNSGYRATWLPAAEALRVLDVGGQPPERLHDAVLLDCTPDLTPRFALDTASCANKGALEAALDGSFMKMRSAFFLLSGKDAHMLSKGQALLRWHGDHRFSGRSGRLSLRDASGSKRTCPDTGHVQYPQMAPVVIVLVVDGDRCLLARKDIHPPGMYSTIAGFCDIGENVDMAVRREVAEEVGVTVSSLNFVFSQHWPFPSSSLMLACHAVAEEGHTEQISVDTTELEDARWFSRDEVHSAFSRPVPPEVLRGWAVSSPEESSQAARGDVPFWVPPKWTVAHWLIREWIQVPKLGLMSQ</sequence>
<evidence type="ECO:0000256" key="9">
    <source>
        <dbReference type="ARBA" id="ARBA00049264"/>
    </source>
</evidence>
<dbReference type="CTD" id="25961"/>
<dbReference type="Proteomes" id="UP001318040">
    <property type="component" value="Chromosome 8"/>
</dbReference>
<dbReference type="Pfam" id="PF09296">
    <property type="entry name" value="NUDIX-like"/>
    <property type="match status" value="1"/>
</dbReference>
<keyword evidence="4" id="KW-0378">Hydrolase</keyword>
<evidence type="ECO:0000256" key="8">
    <source>
        <dbReference type="ARBA" id="ARBA00049196"/>
    </source>
</evidence>
<dbReference type="EC" id="3.6.1.22" evidence="2"/>
<dbReference type="InterPro" id="IPR020084">
    <property type="entry name" value="NUDIX_hydrolase_CS"/>
</dbReference>
<evidence type="ECO:0000256" key="5">
    <source>
        <dbReference type="ARBA" id="ARBA00022842"/>
    </source>
</evidence>
<comment type="catalytic activity">
    <reaction evidence="7">
        <text>NADPH + H2O = reduced beta-nicotinamide D-ribonucleotide + adenosine 2',5'-bisphosphate + 2 H(+)</text>
        <dbReference type="Rhea" id="RHEA:60820"/>
        <dbReference type="ChEBI" id="CHEBI:15377"/>
        <dbReference type="ChEBI" id="CHEBI:15378"/>
        <dbReference type="ChEBI" id="CHEBI:57783"/>
        <dbReference type="ChEBI" id="CHEBI:90832"/>
        <dbReference type="ChEBI" id="CHEBI:194156"/>
    </reaction>
    <physiologicalReaction direction="left-to-right" evidence="7">
        <dbReference type="Rhea" id="RHEA:60821"/>
    </physiologicalReaction>
</comment>
<dbReference type="CDD" id="cd03429">
    <property type="entry name" value="NUDIX_NADH_pyrophosphatase_Nudt13"/>
    <property type="match status" value="1"/>
</dbReference>
<dbReference type="Gene3D" id="3.90.79.10">
    <property type="entry name" value="Nucleoside Triphosphate Pyrophosphohydrolase"/>
    <property type="match status" value="1"/>
</dbReference>
<evidence type="ECO:0000259" key="11">
    <source>
        <dbReference type="PROSITE" id="PS51462"/>
    </source>
</evidence>
<dbReference type="Pfam" id="PF00293">
    <property type="entry name" value="NUDIX"/>
    <property type="match status" value="1"/>
</dbReference>
<dbReference type="GO" id="GO:0046872">
    <property type="term" value="F:metal ion binding"/>
    <property type="evidence" value="ECO:0007669"/>
    <property type="project" value="UniProtKB-KW"/>
</dbReference>
<accession>A0AAJ7WPJ4</accession>
<evidence type="ECO:0000256" key="4">
    <source>
        <dbReference type="ARBA" id="ARBA00022801"/>
    </source>
</evidence>
<keyword evidence="3" id="KW-0479">Metal-binding</keyword>
<protein>
    <recommendedName>
        <fullName evidence="2">NAD(+) diphosphatase</fullName>
        <ecNumber evidence="2">3.6.1.22</ecNumber>
    </recommendedName>
</protein>
<keyword evidence="6" id="KW-0520">NAD</keyword>
<evidence type="ECO:0000256" key="6">
    <source>
        <dbReference type="ARBA" id="ARBA00023027"/>
    </source>
</evidence>
<dbReference type="PROSITE" id="PS51462">
    <property type="entry name" value="NUDIX"/>
    <property type="match status" value="1"/>
</dbReference>
<comment type="catalytic activity">
    <reaction evidence="8">
        <text>NAD(+) + H2O = beta-nicotinamide D-ribonucleotide + AMP + 2 H(+)</text>
        <dbReference type="Rhea" id="RHEA:11800"/>
        <dbReference type="ChEBI" id="CHEBI:14649"/>
        <dbReference type="ChEBI" id="CHEBI:15377"/>
        <dbReference type="ChEBI" id="CHEBI:15378"/>
        <dbReference type="ChEBI" id="CHEBI:57540"/>
        <dbReference type="ChEBI" id="CHEBI:456215"/>
        <dbReference type="EC" id="3.6.1.22"/>
    </reaction>
    <physiologicalReaction direction="left-to-right" evidence="8">
        <dbReference type="Rhea" id="RHEA:11801"/>
    </physiologicalReaction>
</comment>
<evidence type="ECO:0000256" key="2">
    <source>
        <dbReference type="ARBA" id="ARBA00012381"/>
    </source>
</evidence>
<dbReference type="GO" id="GO:0016787">
    <property type="term" value="F:hydrolase activity"/>
    <property type="evidence" value="ECO:0007669"/>
    <property type="project" value="UniProtKB-KW"/>
</dbReference>
<dbReference type="PANTHER" id="PTHR11383">
    <property type="entry name" value="NUCLEOSIDE DIPHOSPHATE-LINKED MOIETY X MOTIF 13"/>
    <property type="match status" value="1"/>
</dbReference>
<dbReference type="PANTHER" id="PTHR11383:SF3">
    <property type="entry name" value="NAD(P)H PYROPHOSPHATASE NUDT13, MITOCHONDRIAL"/>
    <property type="match status" value="1"/>
</dbReference>
<evidence type="ECO:0000256" key="10">
    <source>
        <dbReference type="SAM" id="SignalP"/>
    </source>
</evidence>
<evidence type="ECO:0000256" key="7">
    <source>
        <dbReference type="ARBA" id="ARBA00047501"/>
    </source>
</evidence>
<dbReference type="RefSeq" id="XP_032805429.1">
    <property type="nucleotide sequence ID" value="XM_032949538.1"/>
</dbReference>
<gene>
    <name evidence="13" type="primary">NUDT13</name>
</gene>
<feature type="chain" id="PRO_5042479527" description="NAD(+) diphosphatase" evidence="10">
    <location>
        <begin position="21"/>
        <end position="388"/>
    </location>
</feature>
<comment type="catalytic activity">
    <reaction evidence="9">
        <text>NADH + H2O = reduced beta-nicotinamide D-ribonucleotide + AMP + 2 H(+)</text>
        <dbReference type="Rhea" id="RHEA:48868"/>
        <dbReference type="ChEBI" id="CHEBI:15377"/>
        <dbReference type="ChEBI" id="CHEBI:15378"/>
        <dbReference type="ChEBI" id="CHEBI:57945"/>
        <dbReference type="ChEBI" id="CHEBI:90832"/>
        <dbReference type="ChEBI" id="CHEBI:456215"/>
        <dbReference type="EC" id="3.6.1.22"/>
    </reaction>
    <physiologicalReaction direction="left-to-right" evidence="9">
        <dbReference type="Rhea" id="RHEA:48869"/>
    </physiologicalReaction>
</comment>
<dbReference type="AlphaFoldDB" id="A0AAJ7WPJ4"/>
<dbReference type="Gene3D" id="3.90.79.20">
    <property type="match status" value="1"/>
</dbReference>
<dbReference type="InterPro" id="IPR015797">
    <property type="entry name" value="NUDIX_hydrolase-like_dom_sf"/>
</dbReference>
<dbReference type="SUPFAM" id="SSF55811">
    <property type="entry name" value="Nudix"/>
    <property type="match status" value="1"/>
</dbReference>
<dbReference type="PROSITE" id="PS00893">
    <property type="entry name" value="NUDIX_BOX"/>
    <property type="match status" value="1"/>
</dbReference>
<dbReference type="KEGG" id="pmrn:116940175"/>
<proteinExistence type="predicted"/>
<dbReference type="InterPro" id="IPR000086">
    <property type="entry name" value="NUDIX_hydrolase_dom"/>
</dbReference>
<evidence type="ECO:0000313" key="12">
    <source>
        <dbReference type="Proteomes" id="UP001318040"/>
    </source>
</evidence>
<organism evidence="12 13">
    <name type="scientific">Petromyzon marinus</name>
    <name type="common">Sea lamprey</name>
    <dbReference type="NCBI Taxonomy" id="7757"/>
    <lineage>
        <taxon>Eukaryota</taxon>
        <taxon>Metazoa</taxon>
        <taxon>Chordata</taxon>
        <taxon>Craniata</taxon>
        <taxon>Vertebrata</taxon>
        <taxon>Cyclostomata</taxon>
        <taxon>Hyperoartia</taxon>
        <taxon>Petromyzontiformes</taxon>
        <taxon>Petromyzontidae</taxon>
        <taxon>Petromyzon</taxon>
    </lineage>
</organism>
<dbReference type="InterPro" id="IPR015375">
    <property type="entry name" value="NADH_PPase-like_N"/>
</dbReference>
<dbReference type="NCBIfam" id="NF001299">
    <property type="entry name" value="PRK00241.1"/>
    <property type="match status" value="1"/>
</dbReference>
<feature type="domain" description="Nudix hydrolase" evidence="11">
    <location>
        <begin position="217"/>
        <end position="345"/>
    </location>
</feature>
<evidence type="ECO:0000256" key="1">
    <source>
        <dbReference type="ARBA" id="ARBA00001946"/>
    </source>
</evidence>
<keyword evidence="10" id="KW-0732">Signal</keyword>
<keyword evidence="12" id="KW-1185">Reference proteome</keyword>
<evidence type="ECO:0000313" key="13">
    <source>
        <dbReference type="RefSeq" id="XP_032805429.1"/>
    </source>
</evidence>
<evidence type="ECO:0000256" key="3">
    <source>
        <dbReference type="ARBA" id="ARBA00022723"/>
    </source>
</evidence>
<reference evidence="13" key="1">
    <citation type="submission" date="2025-08" db="UniProtKB">
        <authorList>
            <consortium name="RefSeq"/>
        </authorList>
    </citation>
    <scope>IDENTIFICATION</scope>
    <source>
        <tissue evidence="13">Sperm</tissue>
    </source>
</reference>
<dbReference type="InterPro" id="IPR049734">
    <property type="entry name" value="NudC-like_C"/>
</dbReference>